<evidence type="ECO:0000256" key="1">
    <source>
        <dbReference type="ARBA" id="ARBA00023015"/>
    </source>
</evidence>
<dbReference type="PANTHER" id="PTHR44846">
    <property type="entry name" value="MANNOSYL-D-GLYCERATE TRANSPORT/METABOLISM SYSTEM REPRESSOR MNGR-RELATED"/>
    <property type="match status" value="1"/>
</dbReference>
<dbReference type="PROSITE" id="PS50949">
    <property type="entry name" value="HTH_GNTR"/>
    <property type="match status" value="1"/>
</dbReference>
<evidence type="ECO:0000259" key="4">
    <source>
        <dbReference type="PROSITE" id="PS50949"/>
    </source>
</evidence>
<gene>
    <name evidence="5" type="ORF">TH66_03145</name>
    <name evidence="6" type="ORF">TR74_18210</name>
</gene>
<evidence type="ECO:0000313" key="7">
    <source>
        <dbReference type="Proteomes" id="UP000070598"/>
    </source>
</evidence>
<dbReference type="PANTHER" id="PTHR44846:SF17">
    <property type="entry name" value="GNTR-FAMILY TRANSCRIPTIONAL REGULATOR"/>
    <property type="match status" value="1"/>
</dbReference>
<dbReference type="InterPro" id="IPR036390">
    <property type="entry name" value="WH_DNA-bd_sf"/>
</dbReference>
<dbReference type="SUPFAM" id="SSF64288">
    <property type="entry name" value="Chorismate lyase-like"/>
    <property type="match status" value="1"/>
</dbReference>
<dbReference type="InterPro" id="IPR011663">
    <property type="entry name" value="UTRA"/>
</dbReference>
<dbReference type="GO" id="GO:0045892">
    <property type="term" value="P:negative regulation of DNA-templated transcription"/>
    <property type="evidence" value="ECO:0007669"/>
    <property type="project" value="TreeGrafter"/>
</dbReference>
<dbReference type="RefSeq" id="WP_066886584.1">
    <property type="nucleotide sequence ID" value="NZ_JYIJ01000012.1"/>
</dbReference>
<dbReference type="SMART" id="SM00866">
    <property type="entry name" value="UTRA"/>
    <property type="match status" value="1"/>
</dbReference>
<dbReference type="GO" id="GO:0003677">
    <property type="term" value="F:DNA binding"/>
    <property type="evidence" value="ECO:0007669"/>
    <property type="project" value="UniProtKB-KW"/>
</dbReference>
<comment type="caution">
    <text evidence="5">The sequence shown here is derived from an EMBL/GenBank/DDBJ whole genome shotgun (WGS) entry which is preliminary data.</text>
</comment>
<dbReference type="OrthoDB" id="3192286at2"/>
<dbReference type="Proteomes" id="UP000070598">
    <property type="component" value="Unassembled WGS sequence"/>
</dbReference>
<dbReference type="GO" id="GO:0003700">
    <property type="term" value="F:DNA-binding transcription factor activity"/>
    <property type="evidence" value="ECO:0007669"/>
    <property type="project" value="InterPro"/>
</dbReference>
<reference evidence="7" key="1">
    <citation type="submission" date="2015-02" db="EMBL/GenBank/DDBJ databases">
        <title>Physiological reanalysis, assessment of diazotrophy, and genome sequences of multiple isolates of Streptomyces thermoautotrophicus.</title>
        <authorList>
            <person name="MacKellar D.C."/>
            <person name="Lieber L."/>
            <person name="Norman J."/>
            <person name="Bolger A."/>
            <person name="Tobin C."/>
            <person name="Murray J.W."/>
            <person name="Friesen M."/>
            <person name="Prell J."/>
        </authorList>
    </citation>
    <scope>NUCLEOTIDE SEQUENCE [LARGE SCALE GENOMIC DNA]</scope>
    <source>
        <strain evidence="7">UBT1</strain>
    </source>
</reference>
<evidence type="ECO:0000313" key="8">
    <source>
        <dbReference type="Proteomes" id="UP000070659"/>
    </source>
</evidence>
<dbReference type="InterPro" id="IPR036388">
    <property type="entry name" value="WH-like_DNA-bd_sf"/>
</dbReference>
<dbReference type="FunFam" id="1.10.10.10:FF:000079">
    <property type="entry name" value="GntR family transcriptional regulator"/>
    <property type="match status" value="1"/>
</dbReference>
<dbReference type="EMBL" id="JYIK01001046">
    <property type="protein sequence ID" value="KWX07611.1"/>
    <property type="molecule type" value="Genomic_DNA"/>
</dbReference>
<keyword evidence="3" id="KW-0804">Transcription</keyword>
<dbReference type="InterPro" id="IPR050679">
    <property type="entry name" value="Bact_HTH_transcr_reg"/>
</dbReference>
<evidence type="ECO:0000313" key="6">
    <source>
        <dbReference type="EMBL" id="KWX07611.1"/>
    </source>
</evidence>
<accession>A0A132N591</accession>
<name>A0A132N591_9ACTN</name>
<dbReference type="CDD" id="cd07377">
    <property type="entry name" value="WHTH_GntR"/>
    <property type="match status" value="1"/>
</dbReference>
<dbReference type="Gene3D" id="3.40.1410.10">
    <property type="entry name" value="Chorismate lyase-like"/>
    <property type="match status" value="1"/>
</dbReference>
<sequence>MAAKYEQIANDIRGRIIRGELQPGERLPSERELAERWGVNRLTVTAAYRQLRAEGLVESRQGEGTFVRERPPVHVSLRERYEHSRQAGFIYRPGEYAEILSADVVPAPEDVAGVLGVEPGADVIRRVRVTYEGDTPATMSTSWHPGELAEACPRLLATQRIREGSPRYIETATGRRAATIRQWSLARLATPEERERLSLDDPAAVSEVHGVLSDAEGRPLEYGVSIAGGGRVLYSEERSLA</sequence>
<evidence type="ECO:0000256" key="3">
    <source>
        <dbReference type="ARBA" id="ARBA00023163"/>
    </source>
</evidence>
<dbReference type="SUPFAM" id="SSF46785">
    <property type="entry name" value="Winged helix' DNA-binding domain"/>
    <property type="match status" value="1"/>
</dbReference>
<evidence type="ECO:0000313" key="5">
    <source>
        <dbReference type="EMBL" id="KWX05264.1"/>
    </source>
</evidence>
<dbReference type="EMBL" id="JYIJ01000012">
    <property type="protein sequence ID" value="KWX05264.1"/>
    <property type="molecule type" value="Genomic_DNA"/>
</dbReference>
<dbReference type="Pfam" id="PF00392">
    <property type="entry name" value="GntR"/>
    <property type="match status" value="1"/>
</dbReference>
<dbReference type="InterPro" id="IPR000524">
    <property type="entry name" value="Tscrpt_reg_HTH_GntR"/>
</dbReference>
<keyword evidence="1" id="KW-0805">Transcription regulation</keyword>
<organism evidence="5 8">
    <name type="scientific">Carbonactinospora thermoautotrophica</name>
    <dbReference type="NCBI Taxonomy" id="1469144"/>
    <lineage>
        <taxon>Bacteria</taxon>
        <taxon>Bacillati</taxon>
        <taxon>Actinomycetota</taxon>
        <taxon>Actinomycetes</taxon>
        <taxon>Kitasatosporales</taxon>
        <taxon>Carbonactinosporaceae</taxon>
        <taxon>Carbonactinospora</taxon>
    </lineage>
</organism>
<dbReference type="PATRIC" id="fig|1469144.8.peg.4790"/>
<dbReference type="Pfam" id="PF07702">
    <property type="entry name" value="UTRA"/>
    <property type="match status" value="1"/>
</dbReference>
<dbReference type="PRINTS" id="PR00035">
    <property type="entry name" value="HTHGNTR"/>
</dbReference>
<keyword evidence="2" id="KW-0238">DNA-binding</keyword>
<dbReference type="Proteomes" id="UP000070659">
    <property type="component" value="Unassembled WGS sequence"/>
</dbReference>
<evidence type="ECO:0000256" key="2">
    <source>
        <dbReference type="ARBA" id="ARBA00023125"/>
    </source>
</evidence>
<proteinExistence type="predicted"/>
<dbReference type="InterPro" id="IPR028978">
    <property type="entry name" value="Chorismate_lyase_/UTRA_dom_sf"/>
</dbReference>
<reference evidence="5 8" key="2">
    <citation type="submission" date="2015-02" db="EMBL/GenBank/DDBJ databases">
        <title>Physiological reanalysis, assessment of diazotrophy, and genome sequences of multiple isolates of Streptomyces thermoautotrophicus.</title>
        <authorList>
            <person name="MacKellar D.C."/>
            <person name="Lieber L."/>
            <person name="Norman J."/>
            <person name="Bolger A."/>
            <person name="Tobin C."/>
            <person name="Murray J.W."/>
            <person name="Prell J."/>
        </authorList>
    </citation>
    <scope>NUCLEOTIDE SEQUENCE [LARGE SCALE GENOMIC DNA]</scope>
    <source>
        <strain evidence="5 8">UBT1</strain>
    </source>
</reference>
<feature type="domain" description="HTH gntR-type" evidence="4">
    <location>
        <begin position="2"/>
        <end position="70"/>
    </location>
</feature>
<dbReference type="AlphaFoldDB" id="A0A132N591"/>
<dbReference type="Gene3D" id="1.10.10.10">
    <property type="entry name" value="Winged helix-like DNA-binding domain superfamily/Winged helix DNA-binding domain"/>
    <property type="match status" value="1"/>
</dbReference>
<dbReference type="SMART" id="SM00345">
    <property type="entry name" value="HTH_GNTR"/>
    <property type="match status" value="1"/>
</dbReference>
<protein>
    <submittedName>
        <fullName evidence="5">GntR family transcriptional regulator</fullName>
    </submittedName>
</protein>